<gene>
    <name evidence="1" type="ORF">BS47DRAFT_952883</name>
</gene>
<name>A0A9P6AXM5_9AGAM</name>
<proteinExistence type="predicted"/>
<evidence type="ECO:0000313" key="1">
    <source>
        <dbReference type="EMBL" id="KAF9513587.1"/>
    </source>
</evidence>
<comment type="caution">
    <text evidence="1">The sequence shown here is derived from an EMBL/GenBank/DDBJ whole genome shotgun (WGS) entry which is preliminary data.</text>
</comment>
<dbReference type="AlphaFoldDB" id="A0A9P6AXM5"/>
<organism evidence="1 2">
    <name type="scientific">Hydnum rufescens UP504</name>
    <dbReference type="NCBI Taxonomy" id="1448309"/>
    <lineage>
        <taxon>Eukaryota</taxon>
        <taxon>Fungi</taxon>
        <taxon>Dikarya</taxon>
        <taxon>Basidiomycota</taxon>
        <taxon>Agaricomycotina</taxon>
        <taxon>Agaricomycetes</taxon>
        <taxon>Cantharellales</taxon>
        <taxon>Hydnaceae</taxon>
        <taxon>Hydnum</taxon>
    </lineage>
</organism>
<reference evidence="1" key="1">
    <citation type="journal article" date="2020" name="Nat. Commun.">
        <title>Large-scale genome sequencing of mycorrhizal fungi provides insights into the early evolution of symbiotic traits.</title>
        <authorList>
            <person name="Miyauchi S."/>
            <person name="Kiss E."/>
            <person name="Kuo A."/>
            <person name="Drula E."/>
            <person name="Kohler A."/>
            <person name="Sanchez-Garcia M."/>
            <person name="Morin E."/>
            <person name="Andreopoulos B."/>
            <person name="Barry K.W."/>
            <person name="Bonito G."/>
            <person name="Buee M."/>
            <person name="Carver A."/>
            <person name="Chen C."/>
            <person name="Cichocki N."/>
            <person name="Clum A."/>
            <person name="Culley D."/>
            <person name="Crous P.W."/>
            <person name="Fauchery L."/>
            <person name="Girlanda M."/>
            <person name="Hayes R.D."/>
            <person name="Keri Z."/>
            <person name="LaButti K."/>
            <person name="Lipzen A."/>
            <person name="Lombard V."/>
            <person name="Magnuson J."/>
            <person name="Maillard F."/>
            <person name="Murat C."/>
            <person name="Nolan M."/>
            <person name="Ohm R.A."/>
            <person name="Pangilinan J."/>
            <person name="Pereira M.F."/>
            <person name="Perotto S."/>
            <person name="Peter M."/>
            <person name="Pfister S."/>
            <person name="Riley R."/>
            <person name="Sitrit Y."/>
            <person name="Stielow J.B."/>
            <person name="Szollosi G."/>
            <person name="Zifcakova L."/>
            <person name="Stursova M."/>
            <person name="Spatafora J.W."/>
            <person name="Tedersoo L."/>
            <person name="Vaario L.M."/>
            <person name="Yamada A."/>
            <person name="Yan M."/>
            <person name="Wang P."/>
            <person name="Xu J."/>
            <person name="Bruns T."/>
            <person name="Baldrian P."/>
            <person name="Vilgalys R."/>
            <person name="Dunand C."/>
            <person name="Henrissat B."/>
            <person name="Grigoriev I.V."/>
            <person name="Hibbett D."/>
            <person name="Nagy L.G."/>
            <person name="Martin F.M."/>
        </authorList>
    </citation>
    <scope>NUCLEOTIDE SEQUENCE</scope>
    <source>
        <strain evidence="1">UP504</strain>
    </source>
</reference>
<sequence>MFPLQTEDGRKVLLNDLDPAVNGVFFWIDRGSRSQWGVQGVNGLELGSQGKWDRFEILRPGTKPLGGPEASSFEVIWRLTRKPDLDPTQFS</sequence>
<dbReference type="EMBL" id="MU128970">
    <property type="protein sequence ID" value="KAF9513587.1"/>
    <property type="molecule type" value="Genomic_DNA"/>
</dbReference>
<accession>A0A9P6AXM5</accession>
<evidence type="ECO:0000313" key="2">
    <source>
        <dbReference type="Proteomes" id="UP000886523"/>
    </source>
</evidence>
<protein>
    <submittedName>
        <fullName evidence="1">Uncharacterized protein</fullName>
    </submittedName>
</protein>
<dbReference type="Proteomes" id="UP000886523">
    <property type="component" value="Unassembled WGS sequence"/>
</dbReference>
<keyword evidence="2" id="KW-1185">Reference proteome</keyword>